<feature type="transmembrane region" description="Helical" evidence="10">
    <location>
        <begin position="197"/>
        <end position="215"/>
    </location>
</feature>
<keyword evidence="8 10" id="KW-1133">Transmembrane helix</keyword>
<reference evidence="13 14" key="1">
    <citation type="submission" date="2020-03" db="EMBL/GenBank/DDBJ databases">
        <title>Genomic Encyclopedia of Type Strains, Phase IV (KMG-IV): sequencing the most valuable type-strain genomes for metagenomic binning, comparative biology and taxonomic classification.</title>
        <authorList>
            <person name="Goeker M."/>
        </authorList>
    </citation>
    <scope>NUCLEOTIDE SEQUENCE [LARGE SCALE GENOMIC DNA]</scope>
    <source>
        <strain evidence="13 14">DSM 22753</strain>
    </source>
</reference>
<evidence type="ECO:0000256" key="5">
    <source>
        <dbReference type="ARBA" id="ARBA00022475"/>
    </source>
</evidence>
<feature type="transmembrane region" description="Helical" evidence="10">
    <location>
        <begin position="136"/>
        <end position="158"/>
    </location>
</feature>
<name>A0ABX0TX21_9SPHN</name>
<comment type="subcellular location">
    <subcellularLocation>
        <location evidence="11">Cell inner membrane</location>
        <topology evidence="11">Multi-pass membrane protein</topology>
    </subcellularLocation>
    <subcellularLocation>
        <location evidence="2 10">Cell membrane</location>
        <topology evidence="2 10">Multi-pass membrane protein</topology>
    </subcellularLocation>
</comment>
<evidence type="ECO:0000256" key="2">
    <source>
        <dbReference type="ARBA" id="ARBA00004651"/>
    </source>
</evidence>
<feature type="domain" description="ABC transmembrane type-1" evidence="12">
    <location>
        <begin position="11"/>
        <end position="214"/>
    </location>
</feature>
<proteinExistence type="inferred from homology"/>
<dbReference type="Proteomes" id="UP000788153">
    <property type="component" value="Unassembled WGS sequence"/>
</dbReference>
<gene>
    <name evidence="13" type="ORF">FHT01_000387</name>
</gene>
<comment type="similarity">
    <text evidence="3 11">Belongs to the binding-protein-dependent transport system permease family. CysTW subfamily.</text>
</comment>
<evidence type="ECO:0000256" key="11">
    <source>
        <dbReference type="RuleBase" id="RU365097"/>
    </source>
</evidence>
<feature type="transmembrane region" description="Helical" evidence="10">
    <location>
        <begin position="82"/>
        <end position="104"/>
    </location>
</feature>
<keyword evidence="4 10" id="KW-0813">Transport</keyword>
<dbReference type="Gene3D" id="1.10.3720.10">
    <property type="entry name" value="MetI-like"/>
    <property type="match status" value="1"/>
</dbReference>
<dbReference type="SUPFAM" id="SSF161098">
    <property type="entry name" value="MetI-like"/>
    <property type="match status" value="1"/>
</dbReference>
<dbReference type="CDD" id="cd06261">
    <property type="entry name" value="TM_PBP2"/>
    <property type="match status" value="1"/>
</dbReference>
<dbReference type="InterPro" id="IPR035906">
    <property type="entry name" value="MetI-like_sf"/>
</dbReference>
<evidence type="ECO:0000256" key="7">
    <source>
        <dbReference type="ARBA" id="ARBA00022692"/>
    </source>
</evidence>
<comment type="function">
    <text evidence="1 11">Part of the binding-protein-dependent transport system for molybdenum; probably responsible for the translocation of the substrate across the membrane.</text>
</comment>
<evidence type="ECO:0000256" key="1">
    <source>
        <dbReference type="ARBA" id="ARBA00002949"/>
    </source>
</evidence>
<evidence type="ECO:0000313" key="13">
    <source>
        <dbReference type="EMBL" id="NIJ22845.1"/>
    </source>
</evidence>
<dbReference type="NCBIfam" id="NF006939">
    <property type="entry name" value="PRK09421.1"/>
    <property type="match status" value="1"/>
</dbReference>
<evidence type="ECO:0000256" key="6">
    <source>
        <dbReference type="ARBA" id="ARBA00022505"/>
    </source>
</evidence>
<evidence type="ECO:0000256" key="10">
    <source>
        <dbReference type="RuleBase" id="RU363032"/>
    </source>
</evidence>
<feature type="transmembrane region" description="Helical" evidence="10">
    <location>
        <begin position="49"/>
        <end position="70"/>
    </location>
</feature>
<evidence type="ECO:0000256" key="4">
    <source>
        <dbReference type="ARBA" id="ARBA00022448"/>
    </source>
</evidence>
<keyword evidence="14" id="KW-1185">Reference proteome</keyword>
<keyword evidence="7 10" id="KW-0812">Transmembrane</keyword>
<keyword evidence="11" id="KW-0997">Cell inner membrane</keyword>
<protein>
    <recommendedName>
        <fullName evidence="11">Molybdenum transport system permease</fullName>
    </recommendedName>
</protein>
<sequence>MTLSAEEWQIVLLSLRVGGVAMAATLPVAFALAWLLARGRFVGKVVLDALVHLPLVLPPVVTGWLLLLAFAPAGPLGRWLEAWFGATVLFRWTGAAIASGVMALPLMVRAMRLSIEAVDRRMEEAARTLGAGRARVFATITLPLSLPGILAGCVLGFARALGEFGATITFVSNVPGETRTLPIAIYSALQLPDGEATVVRLASISVVLAVAALIASEWIARRAGRGTGLVVHAH</sequence>
<dbReference type="NCBIfam" id="TIGR02141">
    <property type="entry name" value="modB_ABC"/>
    <property type="match status" value="1"/>
</dbReference>
<evidence type="ECO:0000259" key="12">
    <source>
        <dbReference type="PROSITE" id="PS50928"/>
    </source>
</evidence>
<dbReference type="PANTHER" id="PTHR30183:SF3">
    <property type="entry name" value="MOLYBDENUM TRANSPORT SYSTEM PERMEASE PROTEIN MODB"/>
    <property type="match status" value="1"/>
</dbReference>
<accession>A0ABX0TX21</accession>
<feature type="transmembrane region" description="Helical" evidence="10">
    <location>
        <begin position="12"/>
        <end position="37"/>
    </location>
</feature>
<organism evidence="13 14">
    <name type="scientific">Sphingomonas japonica</name>
    <dbReference type="NCBI Taxonomy" id="511662"/>
    <lineage>
        <taxon>Bacteria</taxon>
        <taxon>Pseudomonadati</taxon>
        <taxon>Pseudomonadota</taxon>
        <taxon>Alphaproteobacteria</taxon>
        <taxon>Sphingomonadales</taxon>
        <taxon>Sphingomonadaceae</taxon>
        <taxon>Sphingomonas</taxon>
    </lineage>
</organism>
<dbReference type="PROSITE" id="PS50928">
    <property type="entry name" value="ABC_TM1"/>
    <property type="match status" value="1"/>
</dbReference>
<keyword evidence="6 11" id="KW-0500">Molybdenum</keyword>
<dbReference type="PANTHER" id="PTHR30183">
    <property type="entry name" value="MOLYBDENUM TRANSPORT SYSTEM PERMEASE PROTEIN MODB"/>
    <property type="match status" value="1"/>
</dbReference>
<dbReference type="EMBL" id="JAASQP010000001">
    <property type="protein sequence ID" value="NIJ22845.1"/>
    <property type="molecule type" value="Genomic_DNA"/>
</dbReference>
<evidence type="ECO:0000313" key="14">
    <source>
        <dbReference type="Proteomes" id="UP000788153"/>
    </source>
</evidence>
<evidence type="ECO:0000256" key="3">
    <source>
        <dbReference type="ARBA" id="ARBA00007069"/>
    </source>
</evidence>
<dbReference type="RefSeq" id="WP_140048046.1">
    <property type="nucleotide sequence ID" value="NZ_BAAAEV010000001.1"/>
</dbReference>
<dbReference type="Pfam" id="PF00528">
    <property type="entry name" value="BPD_transp_1"/>
    <property type="match status" value="1"/>
</dbReference>
<dbReference type="InterPro" id="IPR011867">
    <property type="entry name" value="ModB_ABC"/>
</dbReference>
<comment type="caution">
    <text evidence="13">The sequence shown here is derived from an EMBL/GenBank/DDBJ whole genome shotgun (WGS) entry which is preliminary data.</text>
</comment>
<keyword evidence="9 10" id="KW-0472">Membrane</keyword>
<evidence type="ECO:0000256" key="9">
    <source>
        <dbReference type="ARBA" id="ARBA00023136"/>
    </source>
</evidence>
<keyword evidence="5" id="KW-1003">Cell membrane</keyword>
<dbReference type="InterPro" id="IPR000515">
    <property type="entry name" value="MetI-like"/>
</dbReference>
<evidence type="ECO:0000256" key="8">
    <source>
        <dbReference type="ARBA" id="ARBA00022989"/>
    </source>
</evidence>